<comment type="caution">
    <text evidence="1">The sequence shown here is derived from an EMBL/GenBank/DDBJ whole genome shotgun (WGS) entry which is preliminary data.</text>
</comment>
<evidence type="ECO:0000313" key="2">
    <source>
        <dbReference type="Proteomes" id="UP000315295"/>
    </source>
</evidence>
<reference evidence="1 2" key="1">
    <citation type="journal article" date="2019" name="G3 (Bethesda)">
        <title>Sequencing of a Wild Apple (Malus baccata) Genome Unravels the Differences Between Cultivated and Wild Apple Species Regarding Disease Resistance and Cold Tolerance.</title>
        <authorList>
            <person name="Chen X."/>
        </authorList>
    </citation>
    <scope>NUCLEOTIDE SEQUENCE [LARGE SCALE GENOMIC DNA]</scope>
    <source>
        <strain evidence="2">cv. Shandingzi</strain>
        <tissue evidence="1">Leaves</tissue>
    </source>
</reference>
<sequence length="118" mass="12486">MIDQVSTLELIRYHLLDEFSPMKSCTTRSGSSASSAQGSIISTPALSLALRREFFRFQNLVPVNAVTSEDSDGDGATKGSVSFTAAATSLDDEEDATLGVGYCLKLPSSPSIAPRLPL</sequence>
<gene>
    <name evidence="1" type="ORF">C1H46_044011</name>
</gene>
<proteinExistence type="predicted"/>
<name>A0A540K898_MALBA</name>
<accession>A0A540K898</accession>
<dbReference type="EMBL" id="VIEB01001799">
    <property type="protein sequence ID" value="TQD70457.1"/>
    <property type="molecule type" value="Genomic_DNA"/>
</dbReference>
<evidence type="ECO:0000313" key="1">
    <source>
        <dbReference type="EMBL" id="TQD70457.1"/>
    </source>
</evidence>
<keyword evidence="2" id="KW-1185">Reference proteome</keyword>
<dbReference type="Proteomes" id="UP000315295">
    <property type="component" value="Unassembled WGS sequence"/>
</dbReference>
<dbReference type="AlphaFoldDB" id="A0A540K898"/>
<organism evidence="1 2">
    <name type="scientific">Malus baccata</name>
    <name type="common">Siberian crab apple</name>
    <name type="synonym">Pyrus baccata</name>
    <dbReference type="NCBI Taxonomy" id="106549"/>
    <lineage>
        <taxon>Eukaryota</taxon>
        <taxon>Viridiplantae</taxon>
        <taxon>Streptophyta</taxon>
        <taxon>Embryophyta</taxon>
        <taxon>Tracheophyta</taxon>
        <taxon>Spermatophyta</taxon>
        <taxon>Magnoliopsida</taxon>
        <taxon>eudicotyledons</taxon>
        <taxon>Gunneridae</taxon>
        <taxon>Pentapetalae</taxon>
        <taxon>rosids</taxon>
        <taxon>fabids</taxon>
        <taxon>Rosales</taxon>
        <taxon>Rosaceae</taxon>
        <taxon>Amygdaloideae</taxon>
        <taxon>Maleae</taxon>
        <taxon>Malus</taxon>
    </lineage>
</organism>
<protein>
    <submittedName>
        <fullName evidence="1">Uncharacterized protein</fullName>
    </submittedName>
</protein>